<organism evidence="1 2">
    <name type="scientific">Psophocarpus tetragonolobus</name>
    <name type="common">Winged bean</name>
    <name type="synonym">Dolichos tetragonolobus</name>
    <dbReference type="NCBI Taxonomy" id="3891"/>
    <lineage>
        <taxon>Eukaryota</taxon>
        <taxon>Viridiplantae</taxon>
        <taxon>Streptophyta</taxon>
        <taxon>Embryophyta</taxon>
        <taxon>Tracheophyta</taxon>
        <taxon>Spermatophyta</taxon>
        <taxon>Magnoliopsida</taxon>
        <taxon>eudicotyledons</taxon>
        <taxon>Gunneridae</taxon>
        <taxon>Pentapetalae</taxon>
        <taxon>rosids</taxon>
        <taxon>fabids</taxon>
        <taxon>Fabales</taxon>
        <taxon>Fabaceae</taxon>
        <taxon>Papilionoideae</taxon>
        <taxon>50 kb inversion clade</taxon>
        <taxon>NPAAA clade</taxon>
        <taxon>indigoferoid/millettioid clade</taxon>
        <taxon>Phaseoleae</taxon>
        <taxon>Psophocarpus</taxon>
    </lineage>
</organism>
<dbReference type="Proteomes" id="UP001386955">
    <property type="component" value="Unassembled WGS sequence"/>
</dbReference>
<reference evidence="1 2" key="1">
    <citation type="submission" date="2024-01" db="EMBL/GenBank/DDBJ databases">
        <title>The genomes of 5 underutilized Papilionoideae crops provide insights into root nodulation and disease resistanc.</title>
        <authorList>
            <person name="Jiang F."/>
        </authorList>
    </citation>
    <scope>NUCLEOTIDE SEQUENCE [LARGE SCALE GENOMIC DNA]</scope>
    <source>
        <strain evidence="1">DUOXIRENSHENG_FW03</strain>
        <tissue evidence="1">Leaves</tissue>
    </source>
</reference>
<proteinExistence type="predicted"/>
<name>A0AAN9XVR1_PSOTE</name>
<protein>
    <submittedName>
        <fullName evidence="1">Uncharacterized protein</fullName>
    </submittedName>
</protein>
<dbReference type="EMBL" id="JAYMYS010000001">
    <property type="protein sequence ID" value="KAK7410789.1"/>
    <property type="molecule type" value="Genomic_DNA"/>
</dbReference>
<dbReference type="AlphaFoldDB" id="A0AAN9XVR1"/>
<gene>
    <name evidence="1" type="ORF">VNO78_01880</name>
</gene>
<evidence type="ECO:0000313" key="2">
    <source>
        <dbReference type="Proteomes" id="UP001386955"/>
    </source>
</evidence>
<keyword evidence="2" id="KW-1185">Reference proteome</keyword>
<accession>A0AAN9XVR1</accession>
<comment type="caution">
    <text evidence="1">The sequence shown here is derived from an EMBL/GenBank/DDBJ whole genome shotgun (WGS) entry which is preliminary data.</text>
</comment>
<sequence>MSRIRVMGLTHERSPRKAIHDEARKRVMQMLTCGNLGSSLRERERERERVIFIFCWFLLFCFLGTEEDEDFNPCASLISRACKFLAFDYFDRARVSCRVVCLLFWKSHLGFGLDLSHRIRAKALKLESVKIT</sequence>
<evidence type="ECO:0000313" key="1">
    <source>
        <dbReference type="EMBL" id="KAK7410789.1"/>
    </source>
</evidence>